<dbReference type="SUPFAM" id="SSF56176">
    <property type="entry name" value="FAD-binding/transporter-associated domain-like"/>
    <property type="match status" value="1"/>
</dbReference>
<dbReference type="Proteomes" id="UP000198852">
    <property type="component" value="Unassembled WGS sequence"/>
</dbReference>
<dbReference type="STRING" id="95161.SAMN05660874_03577"/>
<dbReference type="InterPro" id="IPR051312">
    <property type="entry name" value="Diverse_Substr_Oxidored"/>
</dbReference>
<protein>
    <submittedName>
        <fullName evidence="5">Carbon-monoxide dehydrogenase medium subunit</fullName>
    </submittedName>
</protein>
<reference evidence="6" key="1">
    <citation type="submission" date="2016-10" db="EMBL/GenBank/DDBJ databases">
        <authorList>
            <person name="Varghese N."/>
            <person name="Submissions S."/>
        </authorList>
    </citation>
    <scope>NUCLEOTIDE SEQUENCE [LARGE SCALE GENOMIC DNA]</scope>
    <source>
        <strain evidence="6">DSM 44771</strain>
    </source>
</reference>
<evidence type="ECO:0000256" key="3">
    <source>
        <dbReference type="ARBA" id="ARBA00023002"/>
    </source>
</evidence>
<gene>
    <name evidence="5" type="ORF">SAMN05660874_03577</name>
</gene>
<dbReference type="SMART" id="SM01092">
    <property type="entry name" value="CO_deh_flav_C"/>
    <property type="match status" value="1"/>
</dbReference>
<dbReference type="Gene3D" id="3.30.43.10">
    <property type="entry name" value="Uridine Diphospho-n-acetylenolpyruvylglucosamine Reductase, domain 2"/>
    <property type="match status" value="1"/>
</dbReference>
<evidence type="ECO:0000256" key="1">
    <source>
        <dbReference type="ARBA" id="ARBA00022630"/>
    </source>
</evidence>
<keyword evidence="2" id="KW-0274">FAD</keyword>
<dbReference type="PANTHER" id="PTHR42659">
    <property type="entry name" value="XANTHINE DEHYDROGENASE SUBUNIT C-RELATED"/>
    <property type="match status" value="1"/>
</dbReference>
<dbReference type="RefSeq" id="WP_093419160.1">
    <property type="nucleotide sequence ID" value="NZ_FOZX01000005.1"/>
</dbReference>
<proteinExistence type="predicted"/>
<dbReference type="PANTHER" id="PTHR42659:SF2">
    <property type="entry name" value="XANTHINE DEHYDROGENASE SUBUNIT C-RELATED"/>
    <property type="match status" value="1"/>
</dbReference>
<keyword evidence="3" id="KW-0560">Oxidoreductase</keyword>
<dbReference type="InterPro" id="IPR036318">
    <property type="entry name" value="FAD-bd_PCMH-like_sf"/>
</dbReference>
<dbReference type="AlphaFoldDB" id="A0A1I6SZE3"/>
<dbReference type="InterPro" id="IPR005107">
    <property type="entry name" value="CO_DH_flav_C"/>
</dbReference>
<dbReference type="SUPFAM" id="SSF55447">
    <property type="entry name" value="CO dehydrogenase flavoprotein C-terminal domain-like"/>
    <property type="match status" value="1"/>
</dbReference>
<dbReference type="Pfam" id="PF03450">
    <property type="entry name" value="CO_deh_flav_C"/>
    <property type="match status" value="1"/>
</dbReference>
<dbReference type="Pfam" id="PF00941">
    <property type="entry name" value="FAD_binding_5"/>
    <property type="match status" value="1"/>
</dbReference>
<dbReference type="InterPro" id="IPR016169">
    <property type="entry name" value="FAD-bd_PCMH_sub2"/>
</dbReference>
<dbReference type="OrthoDB" id="9793944at2"/>
<organism evidence="5 6">
    <name type="scientific">Saccharopolyspora flava</name>
    <dbReference type="NCBI Taxonomy" id="95161"/>
    <lineage>
        <taxon>Bacteria</taxon>
        <taxon>Bacillati</taxon>
        <taxon>Actinomycetota</taxon>
        <taxon>Actinomycetes</taxon>
        <taxon>Pseudonocardiales</taxon>
        <taxon>Pseudonocardiaceae</taxon>
        <taxon>Saccharopolyspora</taxon>
    </lineage>
</organism>
<dbReference type="InterPro" id="IPR016166">
    <property type="entry name" value="FAD-bd_PCMH"/>
</dbReference>
<dbReference type="GO" id="GO:0071949">
    <property type="term" value="F:FAD binding"/>
    <property type="evidence" value="ECO:0007669"/>
    <property type="project" value="InterPro"/>
</dbReference>
<feature type="domain" description="FAD-binding PCMH-type" evidence="4">
    <location>
        <begin position="1"/>
        <end position="176"/>
    </location>
</feature>
<keyword evidence="1" id="KW-0285">Flavoprotein</keyword>
<evidence type="ECO:0000313" key="6">
    <source>
        <dbReference type="Proteomes" id="UP000198852"/>
    </source>
</evidence>
<evidence type="ECO:0000259" key="4">
    <source>
        <dbReference type="PROSITE" id="PS51387"/>
    </source>
</evidence>
<dbReference type="PROSITE" id="PS51387">
    <property type="entry name" value="FAD_PCMH"/>
    <property type="match status" value="1"/>
</dbReference>
<dbReference type="InterPro" id="IPR016167">
    <property type="entry name" value="FAD-bd_PCMH_sub1"/>
</dbReference>
<dbReference type="Gene3D" id="3.30.465.10">
    <property type="match status" value="1"/>
</dbReference>
<dbReference type="InterPro" id="IPR002346">
    <property type="entry name" value="Mopterin_DH_FAD-bd"/>
</dbReference>
<dbReference type="InterPro" id="IPR036683">
    <property type="entry name" value="CO_DH_flav_C_dom_sf"/>
</dbReference>
<accession>A0A1I6SZE3</accession>
<sequence>MKPPPFDYVRPGTLAEAVGLLADDEDACPLAGGQSLLPMMNFRLARPSALVDIARLPELSGLTREDGVLVIGAATRQRAVERSPLVAECAPLLVAALRHVGHHQIRTRGTIGGSLAHADPAAELAAAATVLDAEVLVTGPSGQRRIPAAELAAGPYRTTLERGELITETRWPLAPGSRCGFAEISRRAGDFALAGVAAVVALDAGRVTRARLAGLGIGGAVRRLPEAERVLLDRPLTPESIDAAALTAAESVQPPEDVHADADTRRAALRAATRRALEQITHA</sequence>
<dbReference type="GO" id="GO:0016491">
    <property type="term" value="F:oxidoreductase activity"/>
    <property type="evidence" value="ECO:0007669"/>
    <property type="project" value="UniProtKB-KW"/>
</dbReference>
<name>A0A1I6SZE3_9PSEU</name>
<evidence type="ECO:0000313" key="5">
    <source>
        <dbReference type="EMBL" id="SFS82272.1"/>
    </source>
</evidence>
<dbReference type="EMBL" id="FOZX01000005">
    <property type="protein sequence ID" value="SFS82272.1"/>
    <property type="molecule type" value="Genomic_DNA"/>
</dbReference>
<keyword evidence="6" id="KW-1185">Reference proteome</keyword>
<evidence type="ECO:0000256" key="2">
    <source>
        <dbReference type="ARBA" id="ARBA00022827"/>
    </source>
</evidence>
<dbReference type="Gene3D" id="3.30.390.50">
    <property type="entry name" value="CO dehydrogenase flavoprotein, C-terminal domain"/>
    <property type="match status" value="1"/>
</dbReference>